<comment type="caution">
    <text evidence="7">The sequence shown here is derived from an EMBL/GenBank/DDBJ whole genome shotgun (WGS) entry which is preliminary data.</text>
</comment>
<feature type="region of interest" description="Disordered" evidence="5">
    <location>
        <begin position="178"/>
        <end position="203"/>
    </location>
</feature>
<dbReference type="STRING" id="157652.A0A371E8B7"/>
<dbReference type="OrthoDB" id="411372at2759"/>
<dbReference type="InterPro" id="IPR041367">
    <property type="entry name" value="Znf-CCCH_4"/>
</dbReference>
<feature type="region of interest" description="Disordered" evidence="5">
    <location>
        <begin position="689"/>
        <end position="756"/>
    </location>
</feature>
<feature type="region of interest" description="Disordered" evidence="5">
    <location>
        <begin position="92"/>
        <end position="135"/>
    </location>
</feature>
<feature type="non-terminal residue" evidence="7">
    <location>
        <position position="1"/>
    </location>
</feature>
<evidence type="ECO:0000256" key="1">
    <source>
        <dbReference type="ARBA" id="ARBA00022723"/>
    </source>
</evidence>
<evidence type="ECO:0000313" key="8">
    <source>
        <dbReference type="Proteomes" id="UP000257109"/>
    </source>
</evidence>
<dbReference type="Pfam" id="PF14608">
    <property type="entry name" value="zf-CCCH_2"/>
    <property type="match status" value="2"/>
</dbReference>
<dbReference type="InterPro" id="IPR052650">
    <property type="entry name" value="Zinc_finger_CCCH"/>
</dbReference>
<feature type="compositionally biased region" description="Basic and acidic residues" evidence="5">
    <location>
        <begin position="689"/>
        <end position="703"/>
    </location>
</feature>
<evidence type="ECO:0000256" key="3">
    <source>
        <dbReference type="ARBA" id="ARBA00022833"/>
    </source>
</evidence>
<proteinExistence type="predicted"/>
<feature type="zinc finger region" description="C3H1-type" evidence="4">
    <location>
        <begin position="268"/>
        <end position="295"/>
    </location>
</feature>
<feature type="domain" description="C3H1-type" evidence="6">
    <location>
        <begin position="204"/>
        <end position="231"/>
    </location>
</feature>
<dbReference type="InterPro" id="IPR000571">
    <property type="entry name" value="Znf_CCCH"/>
</dbReference>
<feature type="region of interest" description="Disordered" evidence="5">
    <location>
        <begin position="308"/>
        <end position="341"/>
    </location>
</feature>
<accession>A0A371E8B7</accession>
<feature type="compositionally biased region" description="Basic and acidic residues" evidence="5">
    <location>
        <begin position="711"/>
        <end position="728"/>
    </location>
</feature>
<dbReference type="PANTHER" id="PTHR36886">
    <property type="entry name" value="PROTEIN FRIGIDA-ESSENTIAL 1"/>
    <property type="match status" value="1"/>
</dbReference>
<organism evidence="7 8">
    <name type="scientific">Mucuna pruriens</name>
    <name type="common">Velvet bean</name>
    <name type="synonym">Dolichos pruriens</name>
    <dbReference type="NCBI Taxonomy" id="157652"/>
    <lineage>
        <taxon>Eukaryota</taxon>
        <taxon>Viridiplantae</taxon>
        <taxon>Streptophyta</taxon>
        <taxon>Embryophyta</taxon>
        <taxon>Tracheophyta</taxon>
        <taxon>Spermatophyta</taxon>
        <taxon>Magnoliopsida</taxon>
        <taxon>eudicotyledons</taxon>
        <taxon>Gunneridae</taxon>
        <taxon>Pentapetalae</taxon>
        <taxon>rosids</taxon>
        <taxon>fabids</taxon>
        <taxon>Fabales</taxon>
        <taxon>Fabaceae</taxon>
        <taxon>Papilionoideae</taxon>
        <taxon>50 kb inversion clade</taxon>
        <taxon>NPAAA clade</taxon>
        <taxon>indigoferoid/millettioid clade</taxon>
        <taxon>Phaseoleae</taxon>
        <taxon>Mucuna</taxon>
    </lineage>
</organism>
<dbReference type="Pfam" id="PF18044">
    <property type="entry name" value="zf-CCCH_4"/>
    <property type="match status" value="1"/>
</dbReference>
<feature type="domain" description="C3H1-type" evidence="6">
    <location>
        <begin position="268"/>
        <end position="295"/>
    </location>
</feature>
<name>A0A371E8B7_MUCPR</name>
<dbReference type="Proteomes" id="UP000257109">
    <property type="component" value="Unassembled WGS sequence"/>
</dbReference>
<keyword evidence="1 4" id="KW-0479">Metal-binding</keyword>
<evidence type="ECO:0000256" key="4">
    <source>
        <dbReference type="PROSITE-ProRule" id="PRU00723"/>
    </source>
</evidence>
<gene>
    <name evidence="7" type="ORF">CR513_59404</name>
</gene>
<dbReference type="GO" id="GO:0008270">
    <property type="term" value="F:zinc ion binding"/>
    <property type="evidence" value="ECO:0007669"/>
    <property type="project" value="UniProtKB-KW"/>
</dbReference>
<keyword evidence="3 4" id="KW-0862">Zinc</keyword>
<feature type="zinc finger region" description="C3H1-type" evidence="4">
    <location>
        <begin position="204"/>
        <end position="231"/>
    </location>
</feature>
<reference evidence="7" key="1">
    <citation type="submission" date="2018-05" db="EMBL/GenBank/DDBJ databases">
        <title>Draft genome of Mucuna pruriens seed.</title>
        <authorList>
            <person name="Nnadi N.E."/>
            <person name="Vos R."/>
            <person name="Hasami M.H."/>
            <person name="Devisetty U.K."/>
            <person name="Aguiy J.C."/>
        </authorList>
    </citation>
    <scope>NUCLEOTIDE SEQUENCE [LARGE SCALE GENOMIC DNA]</scope>
    <source>
        <strain evidence="7">JCA_2017</strain>
    </source>
</reference>
<feature type="compositionally biased region" description="Basic and acidic residues" evidence="5">
    <location>
        <begin position="239"/>
        <end position="256"/>
    </location>
</feature>
<feature type="zinc finger region" description="C3H1-type" evidence="4">
    <location>
        <begin position="144"/>
        <end position="172"/>
    </location>
</feature>
<evidence type="ECO:0000313" key="7">
    <source>
        <dbReference type="EMBL" id="RDX62282.1"/>
    </source>
</evidence>
<feature type="region of interest" description="Disordered" evidence="5">
    <location>
        <begin position="238"/>
        <end position="265"/>
    </location>
</feature>
<dbReference type="Gene3D" id="1.20.120.1350">
    <property type="entry name" value="Pneumovirus matrix protein 2 (M2), zinc-binding domain"/>
    <property type="match status" value="1"/>
</dbReference>
<dbReference type="SUPFAM" id="SSF90229">
    <property type="entry name" value="CCCH zinc finger"/>
    <property type="match status" value="1"/>
</dbReference>
<dbReference type="EMBL" id="QJKJ01015586">
    <property type="protein sequence ID" value="RDX62282.1"/>
    <property type="molecule type" value="Genomic_DNA"/>
</dbReference>
<dbReference type="InterPro" id="IPR036855">
    <property type="entry name" value="Znf_CCCH_sf"/>
</dbReference>
<evidence type="ECO:0000256" key="5">
    <source>
        <dbReference type="SAM" id="MobiDB-lite"/>
    </source>
</evidence>
<dbReference type="PROSITE" id="PS50103">
    <property type="entry name" value="ZF_C3H1"/>
    <property type="match status" value="3"/>
</dbReference>
<evidence type="ECO:0000256" key="2">
    <source>
        <dbReference type="ARBA" id="ARBA00022771"/>
    </source>
</evidence>
<dbReference type="Gene3D" id="3.30.1370.210">
    <property type="match status" value="1"/>
</dbReference>
<dbReference type="AlphaFoldDB" id="A0A371E8B7"/>
<evidence type="ECO:0000259" key="6">
    <source>
        <dbReference type="PROSITE" id="PS50103"/>
    </source>
</evidence>
<feature type="compositionally biased region" description="Low complexity" evidence="5">
    <location>
        <begin position="22"/>
        <end position="35"/>
    </location>
</feature>
<feature type="domain" description="C3H1-type" evidence="6">
    <location>
        <begin position="144"/>
        <end position="172"/>
    </location>
</feature>
<feature type="region of interest" description="Disordered" evidence="5">
    <location>
        <begin position="648"/>
        <end position="669"/>
    </location>
</feature>
<keyword evidence="8" id="KW-1185">Reference proteome</keyword>
<sequence>MSGSGRKTSSKWDSRDEPEIASYSTASSNSSKWSSLEGNDMLKPMMGFSCKEPFSGGRGSNKDDIMDRDYKVLDATDARDTDGSYSMKMSPGFEDCKNNKYNQSPKNGCNRSVRSNRSRSRSRSPPHSYGWDSGVNDRYRMRAGGLTQPCRDFAAGKCRRGSHCHFVHHNIQNYDDSWESRHRQDGTPRYSAPHESGDYSRTSGRSNGTCINYAKGRCRMGASCKYVHHDSADQFSKVSVDESTREREIDRRRTESSFEQGGRHSINQNGDIPCKFFAFGNCRNGKHCRFSHDRQACGSLNRRFRDDIDRSRSSQGGDQALDRPKLSEVSPNGGLRDDRWGLDGSMADVDRVWDGSKQNDLAVVSDIAKLIKDNKNGIMGASEPEFTAWPISDGWDHSLDKNRVHGESPFSSDMKEANWTAKNDSANIHTSQSIGADIWPGNEKMSPDWNYGAGSSAHTKEEHGQQTKQQVAPVTQTNLLIYILHINLNFCTILPGHVFHQNVNALHSSSCQAVGQSQVAASIVPPRVRTVEGMQNQEVSAETKYIVEPNIMDVNLSQVGSRNPPTQNMVSKEQLAQFTSLSASLAQIIGSGLQLPQLYASSISLDAKDTTPFLSKTEGSGNPVSITLIKPDPAVGHQKLCDPICNNRDPKNANANGVSPTFSPSKKFPKDTVEIPSLLSKLRQHFDDSKSAFSEEQHAKSEHSVQLQKGENVEVNKENNKVVAEEKQSSPCENKITEENGPLENLDQNSGPDEAKKMKDMKGVRAFKFSLVEFVKELLKPTWKDGKITKEDYKAIVKKVTDKVTGTVQRAHFPQTQEKIDRYLSLSKPKLNKLIQVSDGSLTHFLQMYEEFQILFPI</sequence>
<protein>
    <submittedName>
        <fullName evidence="7">Zinc finger CCCH domain-containing protein 38</fullName>
    </submittedName>
</protein>
<feature type="compositionally biased region" description="Polar residues" evidence="5">
    <location>
        <begin position="99"/>
        <end position="109"/>
    </location>
</feature>
<dbReference type="SMART" id="SM00356">
    <property type="entry name" value="ZnF_C3H1"/>
    <property type="match status" value="3"/>
</dbReference>
<keyword evidence="2 4" id="KW-0863">Zinc-finger</keyword>
<feature type="region of interest" description="Disordered" evidence="5">
    <location>
        <begin position="1"/>
        <end position="65"/>
    </location>
</feature>
<feature type="compositionally biased region" description="Polar residues" evidence="5">
    <location>
        <begin position="653"/>
        <end position="664"/>
    </location>
</feature>
<dbReference type="PANTHER" id="PTHR36886:SF8">
    <property type="entry name" value="ZINC FINGER CCCH DOMAIN-CONTAINING PROTEIN 38"/>
    <property type="match status" value="1"/>
</dbReference>
<feature type="compositionally biased region" description="Basic residues" evidence="5">
    <location>
        <begin position="114"/>
        <end position="124"/>
    </location>
</feature>